<name>A0A2H3JD19_WOLCO</name>
<evidence type="ECO:0000256" key="1">
    <source>
        <dbReference type="SAM" id="MobiDB-lite"/>
    </source>
</evidence>
<protein>
    <submittedName>
        <fullName evidence="2">Uncharacterized protein</fullName>
    </submittedName>
</protein>
<organism evidence="2 3">
    <name type="scientific">Wolfiporia cocos (strain MD-104)</name>
    <name type="common">Brown rot fungus</name>
    <dbReference type="NCBI Taxonomy" id="742152"/>
    <lineage>
        <taxon>Eukaryota</taxon>
        <taxon>Fungi</taxon>
        <taxon>Dikarya</taxon>
        <taxon>Basidiomycota</taxon>
        <taxon>Agaricomycotina</taxon>
        <taxon>Agaricomycetes</taxon>
        <taxon>Polyporales</taxon>
        <taxon>Phaeolaceae</taxon>
        <taxon>Wolfiporia</taxon>
    </lineage>
</organism>
<dbReference type="EMBL" id="KB467854">
    <property type="protein sequence ID" value="PCH35578.1"/>
    <property type="molecule type" value="Genomic_DNA"/>
</dbReference>
<dbReference type="Proteomes" id="UP000218811">
    <property type="component" value="Unassembled WGS sequence"/>
</dbReference>
<feature type="region of interest" description="Disordered" evidence="1">
    <location>
        <begin position="1"/>
        <end position="27"/>
    </location>
</feature>
<proteinExistence type="predicted"/>
<reference evidence="2 3" key="1">
    <citation type="journal article" date="2012" name="Science">
        <title>The Paleozoic origin of enzymatic lignin decomposition reconstructed from 31 fungal genomes.</title>
        <authorList>
            <person name="Floudas D."/>
            <person name="Binder M."/>
            <person name="Riley R."/>
            <person name="Barry K."/>
            <person name="Blanchette R.A."/>
            <person name="Henrissat B."/>
            <person name="Martinez A.T."/>
            <person name="Otillar R."/>
            <person name="Spatafora J.W."/>
            <person name="Yadav J.S."/>
            <person name="Aerts A."/>
            <person name="Benoit I."/>
            <person name="Boyd A."/>
            <person name="Carlson A."/>
            <person name="Copeland A."/>
            <person name="Coutinho P.M."/>
            <person name="de Vries R.P."/>
            <person name="Ferreira P."/>
            <person name="Findley K."/>
            <person name="Foster B."/>
            <person name="Gaskell J."/>
            <person name="Glotzer D."/>
            <person name="Gorecki P."/>
            <person name="Heitman J."/>
            <person name="Hesse C."/>
            <person name="Hori C."/>
            <person name="Igarashi K."/>
            <person name="Jurgens J.A."/>
            <person name="Kallen N."/>
            <person name="Kersten P."/>
            <person name="Kohler A."/>
            <person name="Kuees U."/>
            <person name="Kumar T.K.A."/>
            <person name="Kuo A."/>
            <person name="LaButti K."/>
            <person name="Larrondo L.F."/>
            <person name="Lindquist E."/>
            <person name="Ling A."/>
            <person name="Lombard V."/>
            <person name="Lucas S."/>
            <person name="Lundell T."/>
            <person name="Martin R."/>
            <person name="McLaughlin D.J."/>
            <person name="Morgenstern I."/>
            <person name="Morin E."/>
            <person name="Murat C."/>
            <person name="Nagy L.G."/>
            <person name="Nolan M."/>
            <person name="Ohm R.A."/>
            <person name="Patyshakuliyeva A."/>
            <person name="Rokas A."/>
            <person name="Ruiz-Duenas F.J."/>
            <person name="Sabat G."/>
            <person name="Salamov A."/>
            <person name="Samejima M."/>
            <person name="Schmutz J."/>
            <person name="Slot J.C."/>
            <person name="St John F."/>
            <person name="Stenlid J."/>
            <person name="Sun H."/>
            <person name="Sun S."/>
            <person name="Syed K."/>
            <person name="Tsang A."/>
            <person name="Wiebenga A."/>
            <person name="Young D."/>
            <person name="Pisabarro A."/>
            <person name="Eastwood D.C."/>
            <person name="Martin F."/>
            <person name="Cullen D."/>
            <person name="Grigoriev I.V."/>
            <person name="Hibbett D.S."/>
        </authorList>
    </citation>
    <scope>NUCLEOTIDE SEQUENCE [LARGE SCALE GENOMIC DNA]</scope>
    <source>
        <strain evidence="2 3">MD-104</strain>
    </source>
</reference>
<keyword evidence="3" id="KW-1185">Reference proteome</keyword>
<gene>
    <name evidence="2" type="ORF">WOLCODRAFT_20046</name>
</gene>
<evidence type="ECO:0000313" key="3">
    <source>
        <dbReference type="Proteomes" id="UP000218811"/>
    </source>
</evidence>
<sequence>MLETQDKLESKEEDGHHRARGEGCGILGSEASSGRTPVLQQLQQCSKLFGRKCHSLLFEVPVEANVALHSGKRAGLGCIPGHTKLGSQRHEVGFGPGLPGQADSKEVVDPLPDWAKPICMVHCNQHVSYGAKYAGTGGAPKRSGKVSIDFAAPGYTEGMLLEGLHRGNTDKSCTICSLSKWGFRTSPSGEVWNGPMRASSSDGVKAAE</sequence>
<feature type="compositionally biased region" description="Basic and acidic residues" evidence="1">
    <location>
        <begin position="1"/>
        <end position="16"/>
    </location>
</feature>
<evidence type="ECO:0000313" key="2">
    <source>
        <dbReference type="EMBL" id="PCH35578.1"/>
    </source>
</evidence>
<dbReference type="AlphaFoldDB" id="A0A2H3JD19"/>
<accession>A0A2H3JD19</accession>